<keyword evidence="2" id="KW-1185">Reference proteome</keyword>
<comment type="caution">
    <text evidence="1">The sequence shown here is derived from an EMBL/GenBank/DDBJ whole genome shotgun (WGS) entry which is preliminary data.</text>
</comment>
<protein>
    <submittedName>
        <fullName evidence="1">Uncharacterized protein</fullName>
    </submittedName>
</protein>
<sequence>MLNVLSQLKEQRWSGSQLGGCPISLRFTALSPGPLGTLRRDGPNDVPPHPHPFWSFRGHHWRWLRRRGTPMSEF</sequence>
<evidence type="ECO:0000313" key="2">
    <source>
        <dbReference type="Proteomes" id="UP000824540"/>
    </source>
</evidence>
<dbReference type="AlphaFoldDB" id="A0A8T2NV38"/>
<gene>
    <name evidence="1" type="ORF">JZ751_012526</name>
</gene>
<evidence type="ECO:0000313" key="1">
    <source>
        <dbReference type="EMBL" id="KAG9344049.1"/>
    </source>
</evidence>
<proteinExistence type="predicted"/>
<dbReference type="Proteomes" id="UP000824540">
    <property type="component" value="Unassembled WGS sequence"/>
</dbReference>
<accession>A0A8T2NV38</accession>
<name>A0A8T2NV38_9TELE</name>
<organism evidence="1 2">
    <name type="scientific">Albula glossodonta</name>
    <name type="common">roundjaw bonefish</name>
    <dbReference type="NCBI Taxonomy" id="121402"/>
    <lineage>
        <taxon>Eukaryota</taxon>
        <taxon>Metazoa</taxon>
        <taxon>Chordata</taxon>
        <taxon>Craniata</taxon>
        <taxon>Vertebrata</taxon>
        <taxon>Euteleostomi</taxon>
        <taxon>Actinopterygii</taxon>
        <taxon>Neopterygii</taxon>
        <taxon>Teleostei</taxon>
        <taxon>Albuliformes</taxon>
        <taxon>Albulidae</taxon>
        <taxon>Albula</taxon>
    </lineage>
</organism>
<reference evidence="1" key="1">
    <citation type="thesis" date="2021" institute="BYU ScholarsArchive" country="Provo, UT, USA">
        <title>Applications of and Algorithms for Genome Assembly and Genomic Analyses with an Emphasis on Marine Teleosts.</title>
        <authorList>
            <person name="Pickett B.D."/>
        </authorList>
    </citation>
    <scope>NUCLEOTIDE SEQUENCE</scope>
    <source>
        <strain evidence="1">HI-2016</strain>
    </source>
</reference>
<dbReference type="EMBL" id="JAFBMS010000021">
    <property type="protein sequence ID" value="KAG9344049.1"/>
    <property type="molecule type" value="Genomic_DNA"/>
</dbReference>